<protein>
    <submittedName>
        <fullName evidence="9">Glucose-6-phosphate 1-dehydrogenase</fullName>
        <ecNumber evidence="9">1.1.1.49</ecNumber>
    </submittedName>
</protein>
<dbReference type="Pfam" id="PF00479">
    <property type="entry name" value="G6PD_N"/>
    <property type="match status" value="1"/>
</dbReference>
<dbReference type="PANTHER" id="PTHR23429">
    <property type="entry name" value="GLUCOSE-6-PHOSPHATE 1-DEHYDROGENASE G6PD"/>
    <property type="match status" value="1"/>
</dbReference>
<sequence length="503" mass="56961">MKSEKTGDRLDPTIFVIFGGAGDLTWRKLIPALFDLSQDRSLPDEFAIIAVDRIRIGDDAFRHRLNDGVKRFARWGKAKAAAWGRFAQHLTYQQGDFKKLPTYTALGKRCTALEKTWGRKAHRIYYMATPPSMFGEIPAYLGKAGLARDRAWARIVIEKPIGYDLESARALNAVLAASFQESQIYRIDHYLGKETVQNILAFRFSNPLFEPLWNRRYIDYVTITVAETVGVGHRGGYYDHAGALRDMVQNHLMQLLCLVAMEPMVSFDADEIRNKKADVLHAIRPIHVSCAVRGQYGPGDIERKRVAGYRAEIDVAPESQTETFVALRLYVDNWRWQDVPFYLRTGKRLPRQASEISIHFRAVPHQSFPPEASLGWQHSTLVLSIQPQEGISLGFQAKYPGPKMQLRPVNMQFSYRGSFATRSPDAYETLLWDVMKCDATLFMRADQVEAAWTLLMPVLQGWQSTPSGDFPNYAAGTWGPEGIQALLAPGHSWPLPTELVRPT</sequence>
<evidence type="ECO:0000256" key="6">
    <source>
        <dbReference type="ARBA" id="ARBA00023277"/>
    </source>
</evidence>
<feature type="domain" description="Glucose-6-phosphate dehydrogenase NAD-binding" evidence="7">
    <location>
        <begin position="16"/>
        <end position="198"/>
    </location>
</feature>
<dbReference type="PRINTS" id="PR00079">
    <property type="entry name" value="G6PDHDRGNASE"/>
</dbReference>
<dbReference type="AlphaFoldDB" id="A0A1J5S8A0"/>
<dbReference type="Gene3D" id="3.30.360.10">
    <property type="entry name" value="Dihydrodipicolinate Reductase, domain 2"/>
    <property type="match status" value="1"/>
</dbReference>
<comment type="caution">
    <text evidence="9">The sequence shown here is derived from an EMBL/GenBank/DDBJ whole genome shotgun (WGS) entry which is preliminary data.</text>
</comment>
<dbReference type="UniPathway" id="UPA00115"/>
<keyword evidence="5 9" id="KW-0560">Oxidoreductase</keyword>
<dbReference type="SUPFAM" id="SSF51735">
    <property type="entry name" value="NAD(P)-binding Rossmann-fold domains"/>
    <property type="match status" value="1"/>
</dbReference>
<dbReference type="InterPro" id="IPR001282">
    <property type="entry name" value="G6P_DH"/>
</dbReference>
<dbReference type="Gene3D" id="3.40.50.720">
    <property type="entry name" value="NAD(P)-binding Rossmann-like Domain"/>
    <property type="match status" value="1"/>
</dbReference>
<dbReference type="HAMAP" id="MF_00966">
    <property type="entry name" value="G6PD"/>
    <property type="match status" value="1"/>
</dbReference>
<dbReference type="GO" id="GO:0009051">
    <property type="term" value="P:pentose-phosphate shunt, oxidative branch"/>
    <property type="evidence" value="ECO:0007669"/>
    <property type="project" value="TreeGrafter"/>
</dbReference>
<keyword evidence="3" id="KW-0313">Glucose metabolism</keyword>
<evidence type="ECO:0000313" key="9">
    <source>
        <dbReference type="EMBL" id="OIQ98003.1"/>
    </source>
</evidence>
<evidence type="ECO:0000256" key="5">
    <source>
        <dbReference type="ARBA" id="ARBA00023002"/>
    </source>
</evidence>
<name>A0A1J5S8A0_9ZZZZ</name>
<dbReference type="InterPro" id="IPR036291">
    <property type="entry name" value="NAD(P)-bd_dom_sf"/>
</dbReference>
<dbReference type="GO" id="GO:0050661">
    <property type="term" value="F:NADP binding"/>
    <property type="evidence" value="ECO:0007669"/>
    <property type="project" value="InterPro"/>
</dbReference>
<proteinExistence type="inferred from homology"/>
<keyword evidence="6" id="KW-0119">Carbohydrate metabolism</keyword>
<reference evidence="9" key="1">
    <citation type="submission" date="2016-10" db="EMBL/GenBank/DDBJ databases">
        <title>Sequence of Gallionella enrichment culture.</title>
        <authorList>
            <person name="Poehlein A."/>
            <person name="Muehling M."/>
            <person name="Daniel R."/>
        </authorList>
    </citation>
    <scope>NUCLEOTIDE SEQUENCE</scope>
</reference>
<dbReference type="PIRSF" id="PIRSF000110">
    <property type="entry name" value="G6PD"/>
    <property type="match status" value="1"/>
</dbReference>
<dbReference type="InterPro" id="IPR019796">
    <property type="entry name" value="G6P_DH_AS"/>
</dbReference>
<feature type="domain" description="Glucose-6-phosphate dehydrogenase C-terminal" evidence="8">
    <location>
        <begin position="200"/>
        <end position="489"/>
    </location>
</feature>
<dbReference type="PROSITE" id="PS00069">
    <property type="entry name" value="G6P_DEHYDROGENASE"/>
    <property type="match status" value="1"/>
</dbReference>
<evidence type="ECO:0000259" key="7">
    <source>
        <dbReference type="Pfam" id="PF00479"/>
    </source>
</evidence>
<keyword evidence="4" id="KW-0521">NADP</keyword>
<dbReference type="EMBL" id="MLJW01000124">
    <property type="protein sequence ID" value="OIQ98003.1"/>
    <property type="molecule type" value="Genomic_DNA"/>
</dbReference>
<evidence type="ECO:0000256" key="4">
    <source>
        <dbReference type="ARBA" id="ARBA00022857"/>
    </source>
</evidence>
<comment type="similarity">
    <text evidence="2">Belongs to the glucose-6-phosphate dehydrogenase family.</text>
</comment>
<accession>A0A1J5S8A0</accession>
<evidence type="ECO:0000259" key="8">
    <source>
        <dbReference type="Pfam" id="PF02781"/>
    </source>
</evidence>
<evidence type="ECO:0000256" key="1">
    <source>
        <dbReference type="ARBA" id="ARBA00004937"/>
    </source>
</evidence>
<dbReference type="NCBIfam" id="TIGR00871">
    <property type="entry name" value="zwf"/>
    <property type="match status" value="1"/>
</dbReference>
<dbReference type="Pfam" id="PF02781">
    <property type="entry name" value="G6PD_C"/>
    <property type="match status" value="1"/>
</dbReference>
<organism evidence="9">
    <name type="scientific">mine drainage metagenome</name>
    <dbReference type="NCBI Taxonomy" id="410659"/>
    <lineage>
        <taxon>unclassified sequences</taxon>
        <taxon>metagenomes</taxon>
        <taxon>ecological metagenomes</taxon>
    </lineage>
</organism>
<dbReference type="SUPFAM" id="SSF55347">
    <property type="entry name" value="Glyceraldehyde-3-phosphate dehydrogenase-like, C-terminal domain"/>
    <property type="match status" value="1"/>
</dbReference>
<evidence type="ECO:0000256" key="3">
    <source>
        <dbReference type="ARBA" id="ARBA00022526"/>
    </source>
</evidence>
<evidence type="ECO:0000256" key="2">
    <source>
        <dbReference type="ARBA" id="ARBA00009975"/>
    </source>
</evidence>
<dbReference type="GO" id="GO:0005829">
    <property type="term" value="C:cytosol"/>
    <property type="evidence" value="ECO:0007669"/>
    <property type="project" value="TreeGrafter"/>
</dbReference>
<gene>
    <name evidence="9" type="primary">zwf_7</name>
    <name evidence="9" type="ORF">GALL_199240</name>
</gene>
<dbReference type="InterPro" id="IPR022675">
    <property type="entry name" value="G6P_DH_C"/>
</dbReference>
<comment type="pathway">
    <text evidence="1">Carbohydrate degradation; pentose phosphate pathway; D-ribulose 5-phosphate from D-glucose 6-phosphate (oxidative stage): step 1/3.</text>
</comment>
<dbReference type="GO" id="GO:0004345">
    <property type="term" value="F:glucose-6-phosphate dehydrogenase activity"/>
    <property type="evidence" value="ECO:0007669"/>
    <property type="project" value="UniProtKB-EC"/>
</dbReference>
<dbReference type="InterPro" id="IPR022674">
    <property type="entry name" value="G6P_DH_NAD-bd"/>
</dbReference>
<dbReference type="GO" id="GO:0006006">
    <property type="term" value="P:glucose metabolic process"/>
    <property type="evidence" value="ECO:0007669"/>
    <property type="project" value="UniProtKB-KW"/>
</dbReference>
<dbReference type="EC" id="1.1.1.49" evidence="9"/>
<dbReference type="PANTHER" id="PTHR23429:SF0">
    <property type="entry name" value="GLUCOSE-6-PHOSPHATE 1-DEHYDROGENASE"/>
    <property type="match status" value="1"/>
</dbReference>